<evidence type="ECO:0000313" key="1">
    <source>
        <dbReference type="EMBL" id="EMA47328.1"/>
    </source>
</evidence>
<comment type="caution">
    <text evidence="1">The sequence shown here is derived from an EMBL/GenBank/DDBJ whole genome shotgun (WGS) entry which is preliminary data.</text>
</comment>
<keyword evidence="2" id="KW-1185">Reference proteome</keyword>
<protein>
    <submittedName>
        <fullName evidence="1">Transposase IS4 family protein</fullName>
    </submittedName>
</protein>
<dbReference type="InParanoid" id="M0MPN8"/>
<proteinExistence type="predicted"/>
<sequence>MPWKAKRQIGLTSEICLFTRVAVAKAKSVVANPDEPATPFGVCGYAKWAMLTLHALHIELGKSYRVAVDLPSEMPGV</sequence>
<organism evidence="1 2">
    <name type="scientific">Halococcus saccharolyticus DSM 5350</name>
    <dbReference type="NCBI Taxonomy" id="1227455"/>
    <lineage>
        <taxon>Archaea</taxon>
        <taxon>Methanobacteriati</taxon>
        <taxon>Methanobacteriota</taxon>
        <taxon>Stenosarchaea group</taxon>
        <taxon>Halobacteria</taxon>
        <taxon>Halobacteriales</taxon>
        <taxon>Halococcaceae</taxon>
        <taxon>Halococcus</taxon>
    </lineage>
</organism>
<gene>
    <name evidence="1" type="ORF">C449_01945</name>
</gene>
<accession>M0MPN8</accession>
<feature type="non-terminal residue" evidence="1">
    <location>
        <position position="77"/>
    </location>
</feature>
<dbReference type="AlphaFoldDB" id="M0MPN8"/>
<dbReference type="Proteomes" id="UP000011669">
    <property type="component" value="Unassembled WGS sequence"/>
</dbReference>
<name>M0MPN8_9EURY</name>
<dbReference type="EMBL" id="AOMD01000007">
    <property type="protein sequence ID" value="EMA47328.1"/>
    <property type="molecule type" value="Genomic_DNA"/>
</dbReference>
<reference evidence="1 2" key="1">
    <citation type="journal article" date="2014" name="PLoS Genet.">
        <title>Phylogenetically driven sequencing of extremely halophilic archaea reveals strategies for static and dynamic osmo-response.</title>
        <authorList>
            <person name="Becker E.A."/>
            <person name="Seitzer P.M."/>
            <person name="Tritt A."/>
            <person name="Larsen D."/>
            <person name="Krusor M."/>
            <person name="Yao A.I."/>
            <person name="Wu D."/>
            <person name="Madern D."/>
            <person name="Eisen J.A."/>
            <person name="Darling A.E."/>
            <person name="Facciotti M.T."/>
        </authorList>
    </citation>
    <scope>NUCLEOTIDE SEQUENCE [LARGE SCALE GENOMIC DNA]</scope>
    <source>
        <strain evidence="1 2">DSM 5350</strain>
    </source>
</reference>
<evidence type="ECO:0000313" key="2">
    <source>
        <dbReference type="Proteomes" id="UP000011669"/>
    </source>
</evidence>